<dbReference type="RefSeq" id="WP_035069764.1">
    <property type="nucleotide sequence ID" value="NZ_JMIH01000011.1"/>
</dbReference>
<dbReference type="STRING" id="1048983.EL17_01355"/>
<accession>A0A074L6R7</accession>
<feature type="compositionally biased region" description="Polar residues" evidence="1">
    <location>
        <begin position="72"/>
        <end position="82"/>
    </location>
</feature>
<name>A0A074L6R7_9BACT</name>
<feature type="compositionally biased region" description="Basic and acidic residues" evidence="1">
    <location>
        <begin position="57"/>
        <end position="71"/>
    </location>
</feature>
<evidence type="ECO:0000313" key="2">
    <source>
        <dbReference type="EMBL" id="KEO75523.1"/>
    </source>
</evidence>
<organism evidence="2 3">
    <name type="scientific">Anditalea andensis</name>
    <dbReference type="NCBI Taxonomy" id="1048983"/>
    <lineage>
        <taxon>Bacteria</taxon>
        <taxon>Pseudomonadati</taxon>
        <taxon>Bacteroidota</taxon>
        <taxon>Cytophagia</taxon>
        <taxon>Cytophagales</taxon>
        <taxon>Cytophagaceae</taxon>
        <taxon>Anditalea</taxon>
    </lineage>
</organism>
<keyword evidence="3" id="KW-1185">Reference proteome</keyword>
<sequence>MNNDHKNTPSPQGKSNPSDPGTEDKAAIKEGRSKEALEKEEALKDKYLEEDGSIPPHLEEGTNRNPDKTKNSEPTYGGTKSK</sequence>
<proteinExistence type="predicted"/>
<gene>
    <name evidence="2" type="ORF">EL17_01355</name>
</gene>
<reference evidence="2 3" key="1">
    <citation type="submission" date="2014-04" db="EMBL/GenBank/DDBJ databases">
        <title>Characterization and application of a salt tolerant electro-active bacterium.</title>
        <authorList>
            <person name="Yang L."/>
            <person name="Wei S."/>
            <person name="Tay Q.X.M."/>
        </authorList>
    </citation>
    <scope>NUCLEOTIDE SEQUENCE [LARGE SCALE GENOMIC DNA]</scope>
    <source>
        <strain evidence="2 3">LY1</strain>
    </source>
</reference>
<evidence type="ECO:0000256" key="1">
    <source>
        <dbReference type="SAM" id="MobiDB-lite"/>
    </source>
</evidence>
<protein>
    <submittedName>
        <fullName evidence="2">Uncharacterized protein</fullName>
    </submittedName>
</protein>
<evidence type="ECO:0000313" key="3">
    <source>
        <dbReference type="Proteomes" id="UP000027821"/>
    </source>
</evidence>
<dbReference type="AlphaFoldDB" id="A0A074L6R7"/>
<feature type="compositionally biased region" description="Basic and acidic residues" evidence="1">
    <location>
        <begin position="22"/>
        <end position="49"/>
    </location>
</feature>
<feature type="region of interest" description="Disordered" evidence="1">
    <location>
        <begin position="1"/>
        <end position="82"/>
    </location>
</feature>
<dbReference type="EMBL" id="JMIH01000011">
    <property type="protein sequence ID" value="KEO75523.1"/>
    <property type="molecule type" value="Genomic_DNA"/>
</dbReference>
<feature type="compositionally biased region" description="Polar residues" evidence="1">
    <location>
        <begin position="8"/>
        <end position="19"/>
    </location>
</feature>
<comment type="caution">
    <text evidence="2">The sequence shown here is derived from an EMBL/GenBank/DDBJ whole genome shotgun (WGS) entry which is preliminary data.</text>
</comment>
<dbReference type="Proteomes" id="UP000027821">
    <property type="component" value="Unassembled WGS sequence"/>
</dbReference>
<dbReference type="OrthoDB" id="9917201at2"/>